<evidence type="ECO:0000256" key="1">
    <source>
        <dbReference type="ARBA" id="ARBA00004170"/>
    </source>
</evidence>
<evidence type="ECO:0000256" key="6">
    <source>
        <dbReference type="ARBA" id="ARBA00023136"/>
    </source>
</evidence>
<accession>A0AAV1C586</accession>
<dbReference type="InterPro" id="IPR000744">
    <property type="entry name" value="NSF_attach"/>
</dbReference>
<evidence type="ECO:0000256" key="8">
    <source>
        <dbReference type="ARBA" id="ARBA00042485"/>
    </source>
</evidence>
<dbReference type="GO" id="GO:0005483">
    <property type="term" value="F:soluble NSF attachment protein activity"/>
    <property type="evidence" value="ECO:0007669"/>
    <property type="project" value="TreeGrafter"/>
</dbReference>
<dbReference type="Proteomes" id="UP001161247">
    <property type="component" value="Chromosome 1"/>
</dbReference>
<organism evidence="10 11">
    <name type="scientific">Oldenlandia corymbosa var. corymbosa</name>
    <dbReference type="NCBI Taxonomy" id="529605"/>
    <lineage>
        <taxon>Eukaryota</taxon>
        <taxon>Viridiplantae</taxon>
        <taxon>Streptophyta</taxon>
        <taxon>Embryophyta</taxon>
        <taxon>Tracheophyta</taxon>
        <taxon>Spermatophyta</taxon>
        <taxon>Magnoliopsida</taxon>
        <taxon>eudicotyledons</taxon>
        <taxon>Gunneridae</taxon>
        <taxon>Pentapetalae</taxon>
        <taxon>asterids</taxon>
        <taxon>lamiids</taxon>
        <taxon>Gentianales</taxon>
        <taxon>Rubiaceae</taxon>
        <taxon>Rubioideae</taxon>
        <taxon>Spermacoceae</taxon>
        <taxon>Hedyotis-Oldenlandia complex</taxon>
        <taxon>Oldenlandia</taxon>
    </lineage>
</organism>
<evidence type="ECO:0000313" key="11">
    <source>
        <dbReference type="Proteomes" id="UP001161247"/>
    </source>
</evidence>
<keyword evidence="4" id="KW-0931">ER-Golgi transport</keyword>
<protein>
    <recommendedName>
        <fullName evidence="7">Gamma-soluble NSF attachment protein</fullName>
    </recommendedName>
    <alternativeName>
        <fullName evidence="8">N-ethylmaleimide-sensitive factor attachment protein gamma</fullName>
    </alternativeName>
</protein>
<evidence type="ECO:0000256" key="4">
    <source>
        <dbReference type="ARBA" id="ARBA00022892"/>
    </source>
</evidence>
<dbReference type="GO" id="GO:0006886">
    <property type="term" value="P:intracellular protein transport"/>
    <property type="evidence" value="ECO:0007669"/>
    <property type="project" value="InterPro"/>
</dbReference>
<comment type="similarity">
    <text evidence="2">Belongs to the SNAP family.</text>
</comment>
<evidence type="ECO:0000256" key="7">
    <source>
        <dbReference type="ARBA" id="ARBA00040047"/>
    </source>
</evidence>
<dbReference type="AlphaFoldDB" id="A0AAV1C586"/>
<dbReference type="PANTHER" id="PTHR13768:SF2">
    <property type="entry name" value="GAMMA-SOLUBLE NSF ATTACHMENT PROTEIN"/>
    <property type="match status" value="1"/>
</dbReference>
<dbReference type="EMBL" id="OX459118">
    <property type="protein sequence ID" value="CAI9090739.1"/>
    <property type="molecule type" value="Genomic_DNA"/>
</dbReference>
<evidence type="ECO:0000313" key="10">
    <source>
        <dbReference type="EMBL" id="CAI9090739.1"/>
    </source>
</evidence>
<evidence type="ECO:0000256" key="5">
    <source>
        <dbReference type="ARBA" id="ARBA00022927"/>
    </source>
</evidence>
<keyword evidence="11" id="KW-1185">Reference proteome</keyword>
<keyword evidence="3" id="KW-0813">Transport</keyword>
<dbReference type="SUPFAM" id="SSF48452">
    <property type="entry name" value="TPR-like"/>
    <property type="match status" value="1"/>
</dbReference>
<comment type="subcellular location">
    <subcellularLocation>
        <location evidence="1">Membrane</location>
        <topology evidence="1">Peripheral membrane protein</topology>
    </subcellularLocation>
</comment>
<dbReference type="GO" id="GO:0031201">
    <property type="term" value="C:SNARE complex"/>
    <property type="evidence" value="ECO:0007669"/>
    <property type="project" value="TreeGrafter"/>
</dbReference>
<keyword evidence="6" id="KW-0472">Membrane</keyword>
<proteinExistence type="inferred from homology"/>
<name>A0AAV1C586_OLDCO</name>
<sequence length="348" mass="39178">MDSDCINSITQIWKNLLAVIEEDKKKSSVPSDQDLLNACVAFRAANPDLDCPPFEDLDAVCQFCNNWLKCKEDPCEIWRRLKELAHVEFDPTALGCDDEIRMVLSYLAFHDSDFSRLVQELRAHRKRRRWRREGLESDPDDQASPHTGKRQKLDLDVLPGSLDGVGMANYDVDSSGEECTSDAVFKCQKLDLQALPGCLDDLGFGTDDIDSSVVESDKDDSVFYRSLDSARQMESAANEAQNQKKWSEVEFFCRKASDSYIECDLSHLAADALAKAARAIQDALPIEAINLYTDAAIILEDEGKEDMAFDLCYAGGDISEKLETYKDAYFVWFTDEGDKYKAFLNSLS</sequence>
<feature type="region of interest" description="Disordered" evidence="9">
    <location>
        <begin position="129"/>
        <end position="152"/>
    </location>
</feature>
<evidence type="ECO:0000256" key="9">
    <source>
        <dbReference type="SAM" id="MobiDB-lite"/>
    </source>
</evidence>
<evidence type="ECO:0000256" key="3">
    <source>
        <dbReference type="ARBA" id="ARBA00022448"/>
    </source>
</evidence>
<dbReference type="GO" id="GO:0016192">
    <property type="term" value="P:vesicle-mediated transport"/>
    <property type="evidence" value="ECO:0007669"/>
    <property type="project" value="UniProtKB-KW"/>
</dbReference>
<evidence type="ECO:0000256" key="2">
    <source>
        <dbReference type="ARBA" id="ARBA00010050"/>
    </source>
</evidence>
<dbReference type="PANTHER" id="PTHR13768">
    <property type="entry name" value="SOLUBLE NSF ATTACHMENT PROTEIN SNAP"/>
    <property type="match status" value="1"/>
</dbReference>
<dbReference type="GO" id="GO:0019905">
    <property type="term" value="F:syntaxin binding"/>
    <property type="evidence" value="ECO:0007669"/>
    <property type="project" value="TreeGrafter"/>
</dbReference>
<dbReference type="Gene3D" id="1.25.40.10">
    <property type="entry name" value="Tetratricopeptide repeat domain"/>
    <property type="match status" value="1"/>
</dbReference>
<dbReference type="GO" id="GO:0005774">
    <property type="term" value="C:vacuolar membrane"/>
    <property type="evidence" value="ECO:0007669"/>
    <property type="project" value="TreeGrafter"/>
</dbReference>
<gene>
    <name evidence="10" type="ORF">OLC1_LOCUS2829</name>
</gene>
<dbReference type="InterPro" id="IPR011990">
    <property type="entry name" value="TPR-like_helical_dom_sf"/>
</dbReference>
<keyword evidence="5" id="KW-0653">Protein transport</keyword>
<reference evidence="10" key="1">
    <citation type="submission" date="2023-03" db="EMBL/GenBank/DDBJ databases">
        <authorList>
            <person name="Julca I."/>
        </authorList>
    </citation>
    <scope>NUCLEOTIDE SEQUENCE</scope>
</reference>